<dbReference type="InterPro" id="IPR038404">
    <property type="entry name" value="TRAP_DctP_sf"/>
</dbReference>
<dbReference type="PANTHER" id="PTHR33376">
    <property type="match status" value="1"/>
</dbReference>
<evidence type="ECO:0000256" key="3">
    <source>
        <dbReference type="ARBA" id="ARBA00022729"/>
    </source>
</evidence>
<comment type="caution">
    <text evidence="6">The sequence shown here is derived from an EMBL/GenBank/DDBJ whole genome shotgun (WGS) entry which is preliminary data.</text>
</comment>
<keyword evidence="2" id="KW-0813">Transport</keyword>
<evidence type="ECO:0000313" key="6">
    <source>
        <dbReference type="EMBL" id="MDQ0254151.1"/>
    </source>
</evidence>
<evidence type="ECO:0000256" key="4">
    <source>
        <dbReference type="SAM" id="MobiDB-lite"/>
    </source>
</evidence>
<dbReference type="Gene3D" id="3.40.190.170">
    <property type="entry name" value="Bacterial extracellular solute-binding protein, family 7"/>
    <property type="match status" value="1"/>
</dbReference>
<keyword evidence="7" id="KW-1185">Reference proteome</keyword>
<feature type="compositionally biased region" description="Polar residues" evidence="4">
    <location>
        <begin position="40"/>
        <end position="51"/>
    </location>
</feature>
<evidence type="ECO:0000256" key="2">
    <source>
        <dbReference type="ARBA" id="ARBA00022448"/>
    </source>
</evidence>
<protein>
    <submittedName>
        <fullName evidence="6">Tripartite ATP-independent transporter DctP family solute receptor</fullName>
    </submittedName>
</protein>
<feature type="chain" id="PRO_5045173632" evidence="5">
    <location>
        <begin position="22"/>
        <end position="348"/>
    </location>
</feature>
<proteinExistence type="inferred from homology"/>
<dbReference type="InterPro" id="IPR004682">
    <property type="entry name" value="TRAP_DctP"/>
</dbReference>
<evidence type="ECO:0000256" key="1">
    <source>
        <dbReference type="ARBA" id="ARBA00009023"/>
    </source>
</evidence>
<dbReference type="InterPro" id="IPR018389">
    <property type="entry name" value="DctP_fam"/>
</dbReference>
<dbReference type="Proteomes" id="UP001230005">
    <property type="component" value="Unassembled WGS sequence"/>
</dbReference>
<keyword evidence="6" id="KW-0675">Receptor</keyword>
<keyword evidence="3 5" id="KW-0732">Signal</keyword>
<gene>
    <name evidence="6" type="ORF">J2S74_001524</name>
</gene>
<feature type="region of interest" description="Disordered" evidence="4">
    <location>
        <begin position="26"/>
        <end position="51"/>
    </location>
</feature>
<dbReference type="NCBIfam" id="TIGR00787">
    <property type="entry name" value="dctP"/>
    <property type="match status" value="1"/>
</dbReference>
<organism evidence="6 7">
    <name type="scientific">Evansella vedderi</name>
    <dbReference type="NCBI Taxonomy" id="38282"/>
    <lineage>
        <taxon>Bacteria</taxon>
        <taxon>Bacillati</taxon>
        <taxon>Bacillota</taxon>
        <taxon>Bacilli</taxon>
        <taxon>Bacillales</taxon>
        <taxon>Bacillaceae</taxon>
        <taxon>Evansella</taxon>
    </lineage>
</organism>
<dbReference type="PIRSF" id="PIRSF006470">
    <property type="entry name" value="DctB"/>
    <property type="match status" value="1"/>
</dbReference>
<dbReference type="PANTHER" id="PTHR33376:SF7">
    <property type="entry name" value="C4-DICARBOXYLATE-BINDING PROTEIN DCTB"/>
    <property type="match status" value="1"/>
</dbReference>
<dbReference type="EMBL" id="JAUSUG010000004">
    <property type="protein sequence ID" value="MDQ0254151.1"/>
    <property type="molecule type" value="Genomic_DNA"/>
</dbReference>
<evidence type="ECO:0000313" key="7">
    <source>
        <dbReference type="Proteomes" id="UP001230005"/>
    </source>
</evidence>
<accession>A0ABT9ZSE6</accession>
<dbReference type="RefSeq" id="WP_307323674.1">
    <property type="nucleotide sequence ID" value="NZ_JAUSUG010000004.1"/>
</dbReference>
<dbReference type="NCBIfam" id="NF037995">
    <property type="entry name" value="TRAP_S1"/>
    <property type="match status" value="1"/>
</dbReference>
<reference evidence="6 7" key="1">
    <citation type="submission" date="2023-07" db="EMBL/GenBank/DDBJ databases">
        <title>Genomic Encyclopedia of Type Strains, Phase IV (KMG-IV): sequencing the most valuable type-strain genomes for metagenomic binning, comparative biology and taxonomic classification.</title>
        <authorList>
            <person name="Goeker M."/>
        </authorList>
    </citation>
    <scope>NUCLEOTIDE SEQUENCE [LARGE SCALE GENOMIC DNA]</scope>
    <source>
        <strain evidence="6 7">DSM 9768</strain>
    </source>
</reference>
<sequence>MKKFLTTGLFVCLFVVLVACGDAESGGDGTGDSDNGDSKVTFNLSTPDPDSSSITVAAKEFAEVVSEKSGGTIQINVHANGTLYGADPSAGIRQLGEGSIDMLVLSTSLYANFKPEFSAISIPYLFDDSDQFFSFLNGEPGDKLIESISDLGIKGLGYWTRDFRQITNSRNPIYEPEDLRGLRLRVPNNPLWVEFFKGTGAVTTPMDFGEVYNAMQLGTIDGQENPVDVALATKFYEVNDYLTISNHMADGWIVGINDDKFNSLSSEQQQILLDATKELQSWKWDYDQGQFQTTVDTLVSEGMEVNELTPEQQQLFVEVSMEAYPKFKELIKNDEFFAEVLEFVGKSE</sequence>
<feature type="signal peptide" evidence="5">
    <location>
        <begin position="1"/>
        <end position="21"/>
    </location>
</feature>
<evidence type="ECO:0000256" key="5">
    <source>
        <dbReference type="SAM" id="SignalP"/>
    </source>
</evidence>
<comment type="similarity">
    <text evidence="1">Belongs to the bacterial solute-binding protein 7 family.</text>
</comment>
<dbReference type="Pfam" id="PF03480">
    <property type="entry name" value="DctP"/>
    <property type="match status" value="1"/>
</dbReference>
<dbReference type="PROSITE" id="PS51257">
    <property type="entry name" value="PROKAR_LIPOPROTEIN"/>
    <property type="match status" value="1"/>
</dbReference>
<name>A0ABT9ZSE6_9BACI</name>